<dbReference type="EMBL" id="FNUZ01000001">
    <property type="protein sequence ID" value="SEF66159.1"/>
    <property type="molecule type" value="Genomic_DNA"/>
</dbReference>
<feature type="domain" description="CBS" evidence="3">
    <location>
        <begin position="14"/>
        <end position="71"/>
    </location>
</feature>
<keyword evidence="5" id="KW-1185">Reference proteome</keyword>
<proteinExistence type="predicted"/>
<dbReference type="SUPFAM" id="SSF54631">
    <property type="entry name" value="CBS-domain pair"/>
    <property type="match status" value="1"/>
</dbReference>
<evidence type="ECO:0000313" key="4">
    <source>
        <dbReference type="EMBL" id="SEF66159.1"/>
    </source>
</evidence>
<reference evidence="4 5" key="1">
    <citation type="submission" date="2016-10" db="EMBL/GenBank/DDBJ databases">
        <authorList>
            <person name="de Groot N.N."/>
        </authorList>
    </citation>
    <scope>NUCLEOTIDE SEQUENCE [LARGE SCALE GENOMIC DNA]</scope>
    <source>
        <strain evidence="4 5">DSM 26915</strain>
    </source>
</reference>
<evidence type="ECO:0000256" key="2">
    <source>
        <dbReference type="PROSITE-ProRule" id="PRU00703"/>
    </source>
</evidence>
<dbReference type="AlphaFoldDB" id="A0A1H5TTQ9"/>
<sequence>MSFHSVAQKKVKHLIHGKPHYTIAPDCTVQNAANLMKKKNISALSVMQDKQLSGVVCERDIVHGCLGSLDMDPMTTPVSQIMTTPPITVDKNMTLGITAVTMIENNIRHVPVTAGTKVLGLISIQQIVEEFKMGVESSIAGQLFVAA</sequence>
<gene>
    <name evidence="4" type="ORF">SAMN04488045_0736</name>
</gene>
<organism evidence="4 5">
    <name type="scientific">Thalassococcus halodurans</name>
    <dbReference type="NCBI Taxonomy" id="373675"/>
    <lineage>
        <taxon>Bacteria</taxon>
        <taxon>Pseudomonadati</taxon>
        <taxon>Pseudomonadota</taxon>
        <taxon>Alphaproteobacteria</taxon>
        <taxon>Rhodobacterales</taxon>
        <taxon>Roseobacteraceae</taxon>
        <taxon>Thalassococcus</taxon>
    </lineage>
</organism>
<dbReference type="OrthoDB" id="9808528at2"/>
<evidence type="ECO:0000259" key="3">
    <source>
        <dbReference type="PROSITE" id="PS51371"/>
    </source>
</evidence>
<dbReference type="Proteomes" id="UP000236752">
    <property type="component" value="Unassembled WGS sequence"/>
</dbReference>
<feature type="domain" description="CBS" evidence="3">
    <location>
        <begin position="82"/>
        <end position="137"/>
    </location>
</feature>
<dbReference type="PROSITE" id="PS51371">
    <property type="entry name" value="CBS"/>
    <property type="match status" value="2"/>
</dbReference>
<dbReference type="RefSeq" id="WP_103909085.1">
    <property type="nucleotide sequence ID" value="NZ_FNUZ01000001.1"/>
</dbReference>
<name>A0A1H5TTQ9_9RHOB</name>
<dbReference type="InterPro" id="IPR051257">
    <property type="entry name" value="Diverse_CBS-Domain"/>
</dbReference>
<dbReference type="Gene3D" id="3.10.580.10">
    <property type="entry name" value="CBS-domain"/>
    <property type="match status" value="1"/>
</dbReference>
<dbReference type="PANTHER" id="PTHR43080">
    <property type="entry name" value="CBS DOMAIN-CONTAINING PROTEIN CBSX3, MITOCHONDRIAL"/>
    <property type="match status" value="1"/>
</dbReference>
<dbReference type="Pfam" id="PF00571">
    <property type="entry name" value="CBS"/>
    <property type="match status" value="2"/>
</dbReference>
<dbReference type="InterPro" id="IPR046342">
    <property type="entry name" value="CBS_dom_sf"/>
</dbReference>
<protein>
    <submittedName>
        <fullName evidence="4">CBS domain-containing protein</fullName>
    </submittedName>
</protein>
<keyword evidence="1 2" id="KW-0129">CBS domain</keyword>
<evidence type="ECO:0000313" key="5">
    <source>
        <dbReference type="Proteomes" id="UP000236752"/>
    </source>
</evidence>
<dbReference type="InterPro" id="IPR000644">
    <property type="entry name" value="CBS_dom"/>
</dbReference>
<accession>A0A1H5TTQ9</accession>
<dbReference type="PANTHER" id="PTHR43080:SF2">
    <property type="entry name" value="CBS DOMAIN-CONTAINING PROTEIN"/>
    <property type="match status" value="1"/>
</dbReference>
<evidence type="ECO:0000256" key="1">
    <source>
        <dbReference type="ARBA" id="ARBA00023122"/>
    </source>
</evidence>
<dbReference type="SMART" id="SM00116">
    <property type="entry name" value="CBS"/>
    <property type="match status" value="2"/>
</dbReference>